<dbReference type="NCBIfam" id="NF007538">
    <property type="entry name" value="PRK10150.1"/>
    <property type="match status" value="1"/>
</dbReference>
<comment type="similarity">
    <text evidence="2 7">Belongs to the glycosyl hydrolase 2 family.</text>
</comment>
<dbReference type="InterPro" id="IPR006102">
    <property type="entry name" value="Ig-like_GH2"/>
</dbReference>
<dbReference type="PRINTS" id="PR00132">
    <property type="entry name" value="GLHYDRLASE2"/>
</dbReference>
<dbReference type="SUPFAM" id="SSF49785">
    <property type="entry name" value="Galactose-binding domain-like"/>
    <property type="match status" value="1"/>
</dbReference>
<dbReference type="InterPro" id="IPR023230">
    <property type="entry name" value="Glyco_hydro_2_CS"/>
</dbReference>
<keyword evidence="5 7" id="KW-0378">Hydrolase</keyword>
<accession>A0A7R9I2T1</accession>
<evidence type="ECO:0000256" key="4">
    <source>
        <dbReference type="ARBA" id="ARBA00016205"/>
    </source>
</evidence>
<feature type="domain" description="Glycosyl hydrolases family 2 sugar binding" evidence="11">
    <location>
        <begin position="36"/>
        <end position="214"/>
    </location>
</feature>
<dbReference type="AlphaFoldDB" id="A0A7R9I2T1"/>
<dbReference type="InterPro" id="IPR017853">
    <property type="entry name" value="GH"/>
</dbReference>
<dbReference type="PANTHER" id="PTHR10066">
    <property type="entry name" value="BETA-GLUCURONIDASE"/>
    <property type="match status" value="1"/>
</dbReference>
<comment type="subunit">
    <text evidence="7">Homotetramer.</text>
</comment>
<name>A0A7R9I2T1_9NEOP</name>
<evidence type="ECO:0000256" key="1">
    <source>
        <dbReference type="ARBA" id="ARBA00003025"/>
    </source>
</evidence>
<dbReference type="FunFam" id="2.60.120.260:FF:000027">
    <property type="entry name" value="Beta-glucuronidase"/>
    <property type="match status" value="1"/>
</dbReference>
<protein>
    <recommendedName>
        <fullName evidence="4 7">Beta-glucuronidase</fullName>
        <ecNumber evidence="3 7">3.2.1.31</ecNumber>
    </recommendedName>
</protein>
<keyword evidence="8" id="KW-0732">Signal</keyword>
<dbReference type="InterPro" id="IPR006101">
    <property type="entry name" value="Glyco_hydro_2"/>
</dbReference>
<comment type="function">
    <text evidence="1 7">Plays an important role in the degradation of dermatan and keratan sulfates.</text>
</comment>
<dbReference type="GO" id="GO:0005975">
    <property type="term" value="P:carbohydrate metabolic process"/>
    <property type="evidence" value="ECO:0007669"/>
    <property type="project" value="InterPro"/>
</dbReference>
<dbReference type="Pfam" id="PF02836">
    <property type="entry name" value="Glyco_hydro_2_C"/>
    <property type="match status" value="1"/>
</dbReference>
<dbReference type="Pfam" id="PF00703">
    <property type="entry name" value="Glyco_hydro_2"/>
    <property type="match status" value="1"/>
</dbReference>
<dbReference type="EC" id="3.2.1.31" evidence="3 7"/>
<dbReference type="PANTHER" id="PTHR10066:SF67">
    <property type="entry name" value="BETA-GLUCURONIDASE"/>
    <property type="match status" value="1"/>
</dbReference>
<keyword evidence="6 7" id="KW-0326">Glycosidase</keyword>
<feature type="domain" description="Glycoside hydrolase family 2 catalytic" evidence="10">
    <location>
        <begin position="324"/>
        <end position="646"/>
    </location>
</feature>
<dbReference type="GO" id="GO:0005615">
    <property type="term" value="C:extracellular space"/>
    <property type="evidence" value="ECO:0007669"/>
    <property type="project" value="TreeGrafter"/>
</dbReference>
<dbReference type="Gene3D" id="3.20.20.80">
    <property type="entry name" value="Glycosidases"/>
    <property type="match status" value="1"/>
</dbReference>
<organism evidence="12">
    <name type="scientific">Timema bartmani</name>
    <dbReference type="NCBI Taxonomy" id="61472"/>
    <lineage>
        <taxon>Eukaryota</taxon>
        <taxon>Metazoa</taxon>
        <taxon>Ecdysozoa</taxon>
        <taxon>Arthropoda</taxon>
        <taxon>Hexapoda</taxon>
        <taxon>Insecta</taxon>
        <taxon>Pterygota</taxon>
        <taxon>Neoptera</taxon>
        <taxon>Polyneoptera</taxon>
        <taxon>Phasmatodea</taxon>
        <taxon>Timematodea</taxon>
        <taxon>Timematoidea</taxon>
        <taxon>Timematidae</taxon>
        <taxon>Timema</taxon>
    </lineage>
</organism>
<sequence>MGHGGILLVGFCVLLGSAAISSALLYPQESETREVKTLDGIWKFRLSPPNKPDQGFDEEWYGNELKEWINMPVPSSYNDITVHANVRDYVGWVWYQRDFFVPKRWQQDNIGVYLRFGSIHYTAIVYVNGHLVTEHYGGHLPFQGEVTNLLNYGASNRVSVAVNNTLTTHTIPQGSVIHTNDTNMYPEGYILNTYTFDFFNYAGIHRPVVLYTVPQNYIDDITIQTDVEGETGIIKYEVSHNTVGNDVKESDHCKVLLISGSKVLLENIGCSGELRITSAKLWWPVYMHVSPGHRYKLQVFLVSQDGNYLDIYSLHVGIRKLDWKNGGLKLNHKAVYLRGFGKHEDSNIRGKGLDFPLIVRDYNLIEWVGANSFRTSHYPYAEEILEMADMLGIMVIDESPAVNLDCVLCCSVFDEVLLERHKRVMEELVQRDKNRACVIMWSLSNEARTLRQQAGPYYRLLPSNTDRRGVQNFHFTPVVKCELVNYTRSLDDSRPITFVTNQGYNVDNAAEHVDIIGVNRYSAWYSDTGLLDLIPRQVMSLITEWHDHFNKSIYISEYGADAISGLHTLPAFTWTEDFQVDLMTRHFKAFDILRKEDYFIGEMIWNFADFATRQDYTRVIGNHKGMFTRERQPKESAYALRARFELLADEERKKFSKL</sequence>
<evidence type="ECO:0000256" key="2">
    <source>
        <dbReference type="ARBA" id="ARBA00007401"/>
    </source>
</evidence>
<dbReference type="SUPFAM" id="SSF51445">
    <property type="entry name" value="(Trans)glycosidases"/>
    <property type="match status" value="1"/>
</dbReference>
<evidence type="ECO:0000256" key="6">
    <source>
        <dbReference type="ARBA" id="ARBA00023295"/>
    </source>
</evidence>
<gene>
    <name evidence="12" type="ORF">TBIB3V08_LOCUS7686</name>
</gene>
<dbReference type="Gene3D" id="2.60.40.10">
    <property type="entry name" value="Immunoglobulins"/>
    <property type="match status" value="1"/>
</dbReference>
<dbReference type="InterPro" id="IPR006104">
    <property type="entry name" value="Glyco_hydro_2_N"/>
</dbReference>
<dbReference type="GO" id="GO:0030246">
    <property type="term" value="F:carbohydrate binding"/>
    <property type="evidence" value="ECO:0007669"/>
    <property type="project" value="TreeGrafter"/>
</dbReference>
<evidence type="ECO:0000256" key="3">
    <source>
        <dbReference type="ARBA" id="ARBA00012761"/>
    </source>
</evidence>
<evidence type="ECO:0000259" key="11">
    <source>
        <dbReference type="Pfam" id="PF02837"/>
    </source>
</evidence>
<evidence type="ECO:0000259" key="10">
    <source>
        <dbReference type="Pfam" id="PF02836"/>
    </source>
</evidence>
<evidence type="ECO:0000259" key="9">
    <source>
        <dbReference type="Pfam" id="PF00703"/>
    </source>
</evidence>
<feature type="chain" id="PRO_5031253469" description="Beta-glucuronidase" evidence="8">
    <location>
        <begin position="24"/>
        <end position="658"/>
    </location>
</feature>
<comment type="activity regulation">
    <text evidence="7">Inhibited by L-aspartic acid.</text>
</comment>
<reference evidence="12" key="1">
    <citation type="submission" date="2020-11" db="EMBL/GenBank/DDBJ databases">
        <authorList>
            <person name="Tran Van P."/>
        </authorList>
    </citation>
    <scope>NUCLEOTIDE SEQUENCE</scope>
</reference>
<feature type="signal peptide" evidence="8">
    <location>
        <begin position="1"/>
        <end position="23"/>
    </location>
</feature>
<dbReference type="InterPro" id="IPR013783">
    <property type="entry name" value="Ig-like_fold"/>
</dbReference>
<dbReference type="SUPFAM" id="SSF49303">
    <property type="entry name" value="beta-Galactosidase/glucuronidase domain"/>
    <property type="match status" value="1"/>
</dbReference>
<dbReference type="Gene3D" id="2.60.120.260">
    <property type="entry name" value="Galactose-binding domain-like"/>
    <property type="match status" value="1"/>
</dbReference>
<evidence type="ECO:0000313" key="12">
    <source>
        <dbReference type="EMBL" id="CAD7445332.1"/>
    </source>
</evidence>
<dbReference type="Pfam" id="PF02837">
    <property type="entry name" value="Glyco_hydro_2_N"/>
    <property type="match status" value="1"/>
</dbReference>
<dbReference type="InterPro" id="IPR008979">
    <property type="entry name" value="Galactose-bd-like_sf"/>
</dbReference>
<keyword evidence="7" id="KW-0458">Lysosome</keyword>
<dbReference type="PROSITE" id="PS00608">
    <property type="entry name" value="GLYCOSYL_HYDROL_F2_2"/>
    <property type="match status" value="1"/>
</dbReference>
<dbReference type="GO" id="GO:0019391">
    <property type="term" value="P:glucuronoside catabolic process"/>
    <property type="evidence" value="ECO:0007669"/>
    <property type="project" value="TreeGrafter"/>
</dbReference>
<feature type="domain" description="Glycoside hydrolase family 2 immunoglobulin-like beta-sandwich" evidence="9">
    <location>
        <begin position="217"/>
        <end position="319"/>
    </location>
</feature>
<dbReference type="PROSITE" id="PS00719">
    <property type="entry name" value="GLYCOSYL_HYDROL_F2_1"/>
    <property type="match status" value="1"/>
</dbReference>
<dbReference type="InterPro" id="IPR006103">
    <property type="entry name" value="Glyco_hydro_2_cat"/>
</dbReference>
<dbReference type="GO" id="GO:0004566">
    <property type="term" value="F:beta-glucuronidase activity"/>
    <property type="evidence" value="ECO:0007669"/>
    <property type="project" value="UniProtKB-EC"/>
</dbReference>
<dbReference type="InterPro" id="IPR023232">
    <property type="entry name" value="Glyco_hydro_2_AS"/>
</dbReference>
<evidence type="ECO:0000256" key="7">
    <source>
        <dbReference type="RuleBase" id="RU361154"/>
    </source>
</evidence>
<dbReference type="EMBL" id="OD567214">
    <property type="protein sequence ID" value="CAD7445332.1"/>
    <property type="molecule type" value="Genomic_DNA"/>
</dbReference>
<proteinExistence type="inferred from homology"/>
<comment type="catalytic activity">
    <reaction evidence="7">
        <text>a beta-D-glucuronoside + H2O = D-glucuronate + an alcohol</text>
        <dbReference type="Rhea" id="RHEA:17633"/>
        <dbReference type="ChEBI" id="CHEBI:15377"/>
        <dbReference type="ChEBI" id="CHEBI:30879"/>
        <dbReference type="ChEBI" id="CHEBI:58720"/>
        <dbReference type="ChEBI" id="CHEBI:83411"/>
        <dbReference type="EC" id="3.2.1.31"/>
    </reaction>
</comment>
<dbReference type="InterPro" id="IPR036156">
    <property type="entry name" value="Beta-gal/glucu_dom_sf"/>
</dbReference>
<evidence type="ECO:0000256" key="5">
    <source>
        <dbReference type="ARBA" id="ARBA00022801"/>
    </source>
</evidence>
<evidence type="ECO:0000256" key="8">
    <source>
        <dbReference type="SAM" id="SignalP"/>
    </source>
</evidence>